<sequence>MSAIESVLKENRVFEPSDEFKTHANVNGMDAYNALCDKANADYEGFWGELARDNIAWKKPFTQVLDESNAPFYKWFADGQLNVSYNCLDRHLADKADKVAIIYEKDDGSSENITYRELYERVCRCANGLKSLGVQKGDRVVVYMPMVADAVVAMQACARIGAIHSVVFGGFSAGAVKDRVKDAAAKVIITANESVRGGKQVPLKATVDEALAGGDCPSVEKVVVLARTDAQVPMVEGRDIWWQDLVANQASECEPEWVDAEHPLFILYTSGSTGKPKGVQHSTGGYLLGGIVSLKWVFDYKPDDVFWCTADVGWITGHTYIAYGPLAIGATQIVFEGVPTYPDASRFWSTIEKHKVSTFYTAPTAIRSLIKLGADLPTKYDLSSLRLLGTVGEPINPEAWMWYYQVVGQNRCPIVDTWWQTETGSNTIAPLPGAVAIKPGSCTLPLPGMMVDIVDESGAPVEKGNGGFLVIKRPFPSLLRTIWGDDARFKSTYFPEDFGGKYYVAGDSAHRDENGYIWIMGRVDDVLNVSGHRLGTMEIESALVANPLVAEAAVVGKPHEVKGEAVVAFVVLKGERPQGEDAKRIAAELKNWVAHEIGKIAQPDDIRFGENLPKTRSGKIMRRLLRSLAKGEEITSDISTLENPQVMEQLKQTI</sequence>
<dbReference type="GO" id="GO:0016208">
    <property type="term" value="F:AMP binding"/>
    <property type="evidence" value="ECO:0007669"/>
    <property type="project" value="InterPro"/>
</dbReference>
<dbReference type="PANTHER" id="PTHR24095">
    <property type="entry name" value="ACETYL-COENZYME A SYNTHETASE"/>
    <property type="match status" value="1"/>
</dbReference>
<dbReference type="InterPro" id="IPR042099">
    <property type="entry name" value="ANL_N_sf"/>
</dbReference>
<dbReference type="NCBIfam" id="TIGR02188">
    <property type="entry name" value="Ac_CoA_lig_AcsA"/>
    <property type="match status" value="1"/>
</dbReference>
<dbReference type="GO" id="GO:0005829">
    <property type="term" value="C:cytosol"/>
    <property type="evidence" value="ECO:0007669"/>
    <property type="project" value="TreeGrafter"/>
</dbReference>
<keyword evidence="6" id="KW-0479">Metal-binding</keyword>
<dbReference type="NCBIfam" id="NF001208">
    <property type="entry name" value="PRK00174.1"/>
    <property type="match status" value="1"/>
</dbReference>
<dbReference type="CDD" id="cd05966">
    <property type="entry name" value="ACS"/>
    <property type="match status" value="1"/>
</dbReference>
<reference evidence="10" key="1">
    <citation type="submission" date="2021-02" db="EMBL/GenBank/DDBJ databases">
        <title>Neisseriaceae sp. 26B isolated from the cloaca of a Common Toad-headed Turtle (Mesoclemmys nasuta).</title>
        <authorList>
            <person name="Spergser J."/>
            <person name="Busse H.-J."/>
        </authorList>
    </citation>
    <scope>NUCLEOTIDE SEQUENCE</scope>
    <source>
        <strain evidence="10">26B</strain>
    </source>
</reference>
<dbReference type="GO" id="GO:0003987">
    <property type="term" value="F:acetate-CoA ligase activity"/>
    <property type="evidence" value="ECO:0007669"/>
    <property type="project" value="UniProtKB-UniRule"/>
</dbReference>
<protein>
    <recommendedName>
        <fullName evidence="6">Acetyl-coenzyme A synthetase</fullName>
        <shortName evidence="6">AcCoA synthetase</shortName>
        <shortName evidence="6">Acs</shortName>
        <ecNumber evidence="6">6.2.1.1</ecNumber>
    </recommendedName>
    <alternativeName>
        <fullName evidence="6">Acetate--CoA ligase</fullName>
    </alternativeName>
    <alternativeName>
        <fullName evidence="6">Acyl-activating enzyme</fullName>
    </alternativeName>
</protein>
<evidence type="ECO:0000259" key="9">
    <source>
        <dbReference type="Pfam" id="PF16177"/>
    </source>
</evidence>
<dbReference type="KEGG" id="ptes:JQU52_10915"/>
<dbReference type="GO" id="GO:0046872">
    <property type="term" value="F:metal ion binding"/>
    <property type="evidence" value="ECO:0007669"/>
    <property type="project" value="UniProtKB-KW"/>
</dbReference>
<evidence type="ECO:0000256" key="3">
    <source>
        <dbReference type="ARBA" id="ARBA00022741"/>
    </source>
</evidence>
<dbReference type="GO" id="GO:0005524">
    <property type="term" value="F:ATP binding"/>
    <property type="evidence" value="ECO:0007669"/>
    <property type="project" value="UniProtKB-KW"/>
</dbReference>
<feature type="binding site" evidence="6">
    <location>
        <position position="544"/>
    </location>
    <ligand>
        <name>Mg(2+)</name>
        <dbReference type="ChEBI" id="CHEBI:18420"/>
    </ligand>
</feature>
<evidence type="ECO:0000256" key="4">
    <source>
        <dbReference type="ARBA" id="ARBA00022840"/>
    </source>
</evidence>
<accession>A0A892ZI63</accession>
<comment type="catalytic activity">
    <reaction evidence="6">
        <text>acetate + ATP + CoA = acetyl-CoA + AMP + diphosphate</text>
        <dbReference type="Rhea" id="RHEA:23176"/>
        <dbReference type="ChEBI" id="CHEBI:30089"/>
        <dbReference type="ChEBI" id="CHEBI:30616"/>
        <dbReference type="ChEBI" id="CHEBI:33019"/>
        <dbReference type="ChEBI" id="CHEBI:57287"/>
        <dbReference type="ChEBI" id="CHEBI:57288"/>
        <dbReference type="ChEBI" id="CHEBI:456215"/>
        <dbReference type="EC" id="6.2.1.1"/>
    </reaction>
</comment>
<proteinExistence type="inferred from homology"/>
<feature type="binding site" evidence="6">
    <location>
        <position position="530"/>
    </location>
    <ligand>
        <name>CoA</name>
        <dbReference type="ChEBI" id="CHEBI:57287"/>
    </ligand>
</feature>
<feature type="modified residue" description="N6-acetyllysine" evidence="6">
    <location>
        <position position="619"/>
    </location>
</feature>
<feature type="binding site" evidence="6">
    <location>
        <position position="316"/>
    </location>
    <ligand>
        <name>CoA</name>
        <dbReference type="ChEBI" id="CHEBI:57287"/>
    </ligand>
</feature>
<evidence type="ECO:0000259" key="8">
    <source>
        <dbReference type="Pfam" id="PF13193"/>
    </source>
</evidence>
<dbReference type="InterPro" id="IPR020845">
    <property type="entry name" value="AMP-binding_CS"/>
</dbReference>
<comment type="PTM">
    <text evidence="6">Acetylated. Deacetylation by the SIR2-homolog deacetylase activates the enzyme.</text>
</comment>
<feature type="binding site" evidence="6">
    <location>
        <position position="522"/>
    </location>
    <ligand>
        <name>ATP</name>
        <dbReference type="ChEBI" id="CHEBI:30616"/>
    </ligand>
</feature>
<organism evidence="10 11">
    <name type="scientific">Paralysiella testudinis</name>
    <dbReference type="NCBI Taxonomy" id="2809020"/>
    <lineage>
        <taxon>Bacteria</taxon>
        <taxon>Pseudomonadati</taxon>
        <taxon>Pseudomonadota</taxon>
        <taxon>Betaproteobacteria</taxon>
        <taxon>Neisseriales</taxon>
        <taxon>Neisseriaceae</taxon>
        <taxon>Paralysiella</taxon>
    </lineage>
</organism>
<feature type="binding site" evidence="6">
    <location>
        <begin position="392"/>
        <end position="394"/>
    </location>
    <ligand>
        <name>ATP</name>
        <dbReference type="ChEBI" id="CHEBI:30616"/>
    </ligand>
</feature>
<dbReference type="InterPro" id="IPR025110">
    <property type="entry name" value="AMP-bd_C"/>
</dbReference>
<gene>
    <name evidence="10" type="primary">acs</name>
    <name evidence="6" type="synonym">acsA</name>
    <name evidence="10" type="ORF">JQU52_10915</name>
</gene>
<dbReference type="Gene3D" id="3.30.300.30">
    <property type="match status" value="1"/>
</dbReference>
<feature type="binding site" evidence="6">
    <location>
        <begin position="196"/>
        <end position="199"/>
    </location>
    <ligand>
        <name>CoA</name>
        <dbReference type="ChEBI" id="CHEBI:57287"/>
    </ligand>
</feature>
<dbReference type="AlphaFoldDB" id="A0A892ZI63"/>
<evidence type="ECO:0000256" key="1">
    <source>
        <dbReference type="ARBA" id="ARBA00006432"/>
    </source>
</evidence>
<comment type="function">
    <text evidence="6">Catalyzes the conversion of acetate into acetyl-CoA (AcCoA), an essential intermediate at the junction of anabolic and catabolic pathways. AcsA undergoes a two-step reaction. In the first half reaction, AcsA combines acetate with ATP to form acetyl-adenylate (AcAMP) intermediate. In the second half reaction, it can then transfer the acetyl group from AcAMP to the sulfhydryl group of CoA, forming the product AcCoA.</text>
</comment>
<keyword evidence="5 6" id="KW-0007">Acetylation</keyword>
<keyword evidence="4 6" id="KW-0067">ATP-binding</keyword>
<keyword evidence="3 6" id="KW-0547">Nucleotide-binding</keyword>
<evidence type="ECO:0000259" key="7">
    <source>
        <dbReference type="Pfam" id="PF00501"/>
    </source>
</evidence>
<evidence type="ECO:0000256" key="5">
    <source>
        <dbReference type="ARBA" id="ARBA00022990"/>
    </source>
</evidence>
<dbReference type="InterPro" id="IPR032387">
    <property type="entry name" value="ACAS_N"/>
</dbReference>
<comment type="cofactor">
    <cofactor evidence="6">
        <name>Mg(2+)</name>
        <dbReference type="ChEBI" id="CHEBI:18420"/>
    </cofactor>
</comment>
<keyword evidence="2 6" id="KW-0436">Ligase</keyword>
<dbReference type="InterPro" id="IPR000873">
    <property type="entry name" value="AMP-dep_synth/lig_dom"/>
</dbReference>
<keyword evidence="11" id="KW-1185">Reference proteome</keyword>
<comment type="caution">
    <text evidence="6">Lacks conserved residue(s) required for the propagation of feature annotation.</text>
</comment>
<feature type="domain" description="AMP-binding enzyme C-terminal" evidence="8">
    <location>
        <begin position="538"/>
        <end position="619"/>
    </location>
</feature>
<comment type="similarity">
    <text evidence="1 6">Belongs to the ATP-dependent AMP-binding enzyme family.</text>
</comment>
<dbReference type="Gene3D" id="3.40.50.12780">
    <property type="entry name" value="N-terminal domain of ligase-like"/>
    <property type="match status" value="1"/>
</dbReference>
<feature type="domain" description="AMP-dependent synthetase/ligase" evidence="7">
    <location>
        <begin position="89"/>
        <end position="474"/>
    </location>
</feature>
<feature type="binding site" evidence="6">
    <location>
        <position position="507"/>
    </location>
    <ligand>
        <name>ATP</name>
        <dbReference type="ChEBI" id="CHEBI:30616"/>
    </ligand>
</feature>
<evidence type="ECO:0000256" key="6">
    <source>
        <dbReference type="HAMAP-Rule" id="MF_01123"/>
    </source>
</evidence>
<dbReference type="Pfam" id="PF13193">
    <property type="entry name" value="AMP-binding_C"/>
    <property type="match status" value="1"/>
</dbReference>
<dbReference type="HAMAP" id="MF_01123">
    <property type="entry name" value="Ac_CoA_synth"/>
    <property type="match status" value="1"/>
</dbReference>
<dbReference type="GO" id="GO:0019427">
    <property type="term" value="P:acetyl-CoA biosynthetic process from acetate"/>
    <property type="evidence" value="ECO:0007669"/>
    <property type="project" value="UniProtKB-UniRule"/>
</dbReference>
<dbReference type="RefSeq" id="WP_230338513.1">
    <property type="nucleotide sequence ID" value="NZ_CP069798.1"/>
</dbReference>
<feature type="domain" description="Acetyl-coenzyme A synthetase N-terminal" evidence="9">
    <location>
        <begin position="32"/>
        <end position="87"/>
    </location>
</feature>
<dbReference type="InterPro" id="IPR045851">
    <property type="entry name" value="AMP-bd_C_sf"/>
</dbReference>
<dbReference type="PROSITE" id="PS00455">
    <property type="entry name" value="AMP_BINDING"/>
    <property type="match status" value="1"/>
</dbReference>
<keyword evidence="6" id="KW-0460">Magnesium</keyword>
<evidence type="ECO:0000313" key="11">
    <source>
        <dbReference type="Proteomes" id="UP000653156"/>
    </source>
</evidence>
<name>A0A892ZI63_9NEIS</name>
<dbReference type="PANTHER" id="PTHR24095:SF14">
    <property type="entry name" value="ACETYL-COENZYME A SYNTHETASE 1"/>
    <property type="match status" value="1"/>
</dbReference>
<evidence type="ECO:0000313" key="10">
    <source>
        <dbReference type="EMBL" id="QRQ81224.1"/>
    </source>
</evidence>
<feature type="binding site" evidence="6">
    <location>
        <begin position="416"/>
        <end position="421"/>
    </location>
    <ligand>
        <name>ATP</name>
        <dbReference type="ChEBI" id="CHEBI:30616"/>
    </ligand>
</feature>
<dbReference type="Pfam" id="PF00501">
    <property type="entry name" value="AMP-binding"/>
    <property type="match status" value="1"/>
</dbReference>
<dbReference type="SUPFAM" id="SSF56801">
    <property type="entry name" value="Acetyl-CoA synthetase-like"/>
    <property type="match status" value="1"/>
</dbReference>
<dbReference type="Pfam" id="PF16177">
    <property type="entry name" value="ACAS_N"/>
    <property type="match status" value="1"/>
</dbReference>
<dbReference type="EC" id="6.2.1.1" evidence="6"/>
<dbReference type="InterPro" id="IPR011904">
    <property type="entry name" value="Ac_CoA_lig"/>
</dbReference>
<dbReference type="FunFam" id="3.40.50.12780:FF:000001">
    <property type="entry name" value="Acetyl-coenzyme A synthetase"/>
    <property type="match status" value="1"/>
</dbReference>
<feature type="binding site" evidence="6">
    <location>
        <position position="533"/>
    </location>
    <ligand>
        <name>ATP</name>
        <dbReference type="ChEBI" id="CHEBI:30616"/>
    </ligand>
</feature>
<dbReference type="Proteomes" id="UP000653156">
    <property type="component" value="Chromosome"/>
</dbReference>
<evidence type="ECO:0000256" key="2">
    <source>
        <dbReference type="ARBA" id="ARBA00022598"/>
    </source>
</evidence>
<feature type="binding site" evidence="6">
    <location>
        <position position="549"/>
    </location>
    <ligand>
        <name>Mg(2+)</name>
        <dbReference type="ChEBI" id="CHEBI:18420"/>
    </ligand>
</feature>
<dbReference type="EMBL" id="CP069798">
    <property type="protein sequence ID" value="QRQ81224.1"/>
    <property type="molecule type" value="Genomic_DNA"/>
</dbReference>